<reference evidence="13 14" key="1">
    <citation type="submission" date="2019-01" db="EMBL/GenBank/DDBJ databases">
        <title>Draft genome sequence of Psathyrella aberdarensis IHI B618.</title>
        <authorList>
            <person name="Buettner E."/>
            <person name="Kellner H."/>
        </authorList>
    </citation>
    <scope>NUCLEOTIDE SEQUENCE [LARGE SCALE GENOMIC DNA]</scope>
    <source>
        <strain evidence="13 14">IHI B618</strain>
    </source>
</reference>
<dbReference type="GO" id="GO:0020037">
    <property type="term" value="F:heme binding"/>
    <property type="evidence" value="ECO:0007669"/>
    <property type="project" value="InterPro"/>
</dbReference>
<dbReference type="EMBL" id="SDEE01002188">
    <property type="protein sequence ID" value="RXW11208.1"/>
    <property type="molecule type" value="Genomic_DNA"/>
</dbReference>
<keyword evidence="10" id="KW-0408">Iron</keyword>
<comment type="subcellular location">
    <subcellularLocation>
        <location evidence="2">Membrane</location>
    </subcellularLocation>
</comment>
<dbReference type="PANTHER" id="PTHR24305">
    <property type="entry name" value="CYTOCHROME P450"/>
    <property type="match status" value="1"/>
</dbReference>
<dbReference type="Proteomes" id="UP000290288">
    <property type="component" value="Unassembled WGS sequence"/>
</dbReference>
<evidence type="ECO:0008006" key="15">
    <source>
        <dbReference type="Google" id="ProtNLM"/>
    </source>
</evidence>
<proteinExistence type="inferred from homology"/>
<dbReference type="PANTHER" id="PTHR24305:SF166">
    <property type="entry name" value="CYTOCHROME P450 12A4, MITOCHONDRIAL-RELATED"/>
    <property type="match status" value="1"/>
</dbReference>
<gene>
    <name evidence="13" type="ORF">EST38_g14647</name>
</gene>
<comment type="cofactor">
    <cofactor evidence="1">
        <name>heme</name>
        <dbReference type="ChEBI" id="CHEBI:30413"/>
    </cofactor>
</comment>
<dbReference type="InterPro" id="IPR001128">
    <property type="entry name" value="Cyt_P450"/>
</dbReference>
<evidence type="ECO:0000313" key="13">
    <source>
        <dbReference type="EMBL" id="RXW11208.1"/>
    </source>
</evidence>
<dbReference type="AlphaFoldDB" id="A0A4V1Q1D5"/>
<evidence type="ECO:0000313" key="14">
    <source>
        <dbReference type="Proteomes" id="UP000290288"/>
    </source>
</evidence>
<feature type="non-terminal residue" evidence="13">
    <location>
        <position position="1"/>
    </location>
</feature>
<evidence type="ECO:0000256" key="9">
    <source>
        <dbReference type="ARBA" id="ARBA00023002"/>
    </source>
</evidence>
<dbReference type="Gene3D" id="1.10.630.10">
    <property type="entry name" value="Cytochrome P450"/>
    <property type="match status" value="1"/>
</dbReference>
<sequence length="289" mass="32340">LPTLAGNLLQVFDQDGWNFHDDVADKYGGVFKFQGFFGSRFIYVHDPTALQHIVLKDHHVYEHADDMLLANTLVFGQGLLSTLAPIFHDVAQDLCNAITRQIHQGKDQINMLDWLTRTALEFVARGVLGTSFDVHKQEIDHPYSVSLKNFADMVDVMHNTSVAIFESKKNSSASEEELSSQPGKGKDIMSVLLKANLAAPEQDRLPDSELLAQISTITFAAMDTTSNGLARMLYLLCEHPEVQEKLRQEIKDAQQGDGKIQYDDLMSLPYLEAVCKETLRVKAPYLDGD</sequence>
<keyword evidence="9" id="KW-0560">Oxidoreductase</keyword>
<keyword evidence="14" id="KW-1185">Reference proteome</keyword>
<dbReference type="OrthoDB" id="1470350at2759"/>
<evidence type="ECO:0000256" key="6">
    <source>
        <dbReference type="ARBA" id="ARBA00022692"/>
    </source>
</evidence>
<dbReference type="GO" id="GO:0016705">
    <property type="term" value="F:oxidoreductase activity, acting on paired donors, with incorporation or reduction of molecular oxygen"/>
    <property type="evidence" value="ECO:0007669"/>
    <property type="project" value="InterPro"/>
</dbReference>
<keyword evidence="7" id="KW-0479">Metal-binding</keyword>
<accession>A0A4V1Q1D5</accession>
<dbReference type="Pfam" id="PF00067">
    <property type="entry name" value="p450"/>
    <property type="match status" value="1"/>
</dbReference>
<evidence type="ECO:0000256" key="10">
    <source>
        <dbReference type="ARBA" id="ARBA00023004"/>
    </source>
</evidence>
<dbReference type="GO" id="GO:0016020">
    <property type="term" value="C:membrane"/>
    <property type="evidence" value="ECO:0007669"/>
    <property type="project" value="UniProtKB-SubCell"/>
</dbReference>
<dbReference type="GO" id="GO:0005506">
    <property type="term" value="F:iron ion binding"/>
    <property type="evidence" value="ECO:0007669"/>
    <property type="project" value="InterPro"/>
</dbReference>
<organism evidence="13 14">
    <name type="scientific">Candolleomyces aberdarensis</name>
    <dbReference type="NCBI Taxonomy" id="2316362"/>
    <lineage>
        <taxon>Eukaryota</taxon>
        <taxon>Fungi</taxon>
        <taxon>Dikarya</taxon>
        <taxon>Basidiomycota</taxon>
        <taxon>Agaricomycotina</taxon>
        <taxon>Agaricomycetes</taxon>
        <taxon>Agaricomycetidae</taxon>
        <taxon>Agaricales</taxon>
        <taxon>Agaricineae</taxon>
        <taxon>Psathyrellaceae</taxon>
        <taxon>Candolleomyces</taxon>
    </lineage>
</organism>
<name>A0A4V1Q1D5_9AGAR</name>
<keyword evidence="6" id="KW-0812">Transmembrane</keyword>
<evidence type="ECO:0000256" key="11">
    <source>
        <dbReference type="ARBA" id="ARBA00023033"/>
    </source>
</evidence>
<evidence type="ECO:0000256" key="1">
    <source>
        <dbReference type="ARBA" id="ARBA00001971"/>
    </source>
</evidence>
<evidence type="ECO:0000256" key="8">
    <source>
        <dbReference type="ARBA" id="ARBA00022989"/>
    </source>
</evidence>
<dbReference type="InterPro" id="IPR036396">
    <property type="entry name" value="Cyt_P450_sf"/>
</dbReference>
<evidence type="ECO:0000256" key="7">
    <source>
        <dbReference type="ARBA" id="ARBA00022723"/>
    </source>
</evidence>
<protein>
    <recommendedName>
        <fullName evidence="15">Cytochrome P450</fullName>
    </recommendedName>
</protein>
<evidence type="ECO:0000256" key="3">
    <source>
        <dbReference type="ARBA" id="ARBA00004721"/>
    </source>
</evidence>
<comment type="similarity">
    <text evidence="4">Belongs to the cytochrome P450 family.</text>
</comment>
<comment type="caution">
    <text evidence="13">The sequence shown here is derived from an EMBL/GenBank/DDBJ whole genome shotgun (WGS) entry which is preliminary data.</text>
</comment>
<dbReference type="SUPFAM" id="SSF48264">
    <property type="entry name" value="Cytochrome P450"/>
    <property type="match status" value="1"/>
</dbReference>
<evidence type="ECO:0000256" key="2">
    <source>
        <dbReference type="ARBA" id="ARBA00004370"/>
    </source>
</evidence>
<dbReference type="STRING" id="2316362.A0A4V1Q1D5"/>
<keyword evidence="8" id="KW-1133">Transmembrane helix</keyword>
<dbReference type="GO" id="GO:0004497">
    <property type="term" value="F:monooxygenase activity"/>
    <property type="evidence" value="ECO:0007669"/>
    <property type="project" value="UniProtKB-KW"/>
</dbReference>
<keyword evidence="12" id="KW-0472">Membrane</keyword>
<evidence type="ECO:0000256" key="12">
    <source>
        <dbReference type="ARBA" id="ARBA00023136"/>
    </source>
</evidence>
<dbReference type="InterPro" id="IPR050121">
    <property type="entry name" value="Cytochrome_P450_monoxygenase"/>
</dbReference>
<keyword evidence="5" id="KW-0349">Heme</keyword>
<comment type="pathway">
    <text evidence="3">Secondary metabolite biosynthesis; terpenoid biosynthesis.</text>
</comment>
<evidence type="ECO:0000256" key="4">
    <source>
        <dbReference type="ARBA" id="ARBA00010617"/>
    </source>
</evidence>
<keyword evidence="11" id="KW-0503">Monooxygenase</keyword>
<evidence type="ECO:0000256" key="5">
    <source>
        <dbReference type="ARBA" id="ARBA00022617"/>
    </source>
</evidence>